<dbReference type="Pfam" id="PF01467">
    <property type="entry name" value="CTP_transf_like"/>
    <property type="match status" value="1"/>
</dbReference>
<name>A0A1D3L126_9EURY</name>
<dbReference type="InterPro" id="IPR004821">
    <property type="entry name" value="Cyt_trans-like"/>
</dbReference>
<dbReference type="InterPro" id="IPR050385">
    <property type="entry name" value="Archaeal_FAD_synthase"/>
</dbReference>
<accession>A0A1D3L126</accession>
<dbReference type="HAMAP" id="MF_02115">
    <property type="entry name" value="FAD_synth_arch"/>
    <property type="match status" value="1"/>
</dbReference>
<dbReference type="EC" id="2.7.7.2" evidence="8"/>
<evidence type="ECO:0000256" key="8">
    <source>
        <dbReference type="HAMAP-Rule" id="MF_02115"/>
    </source>
</evidence>
<feature type="binding site" evidence="8">
    <location>
        <position position="119"/>
    </location>
    <ligand>
        <name>ATP</name>
        <dbReference type="ChEBI" id="CHEBI:30616"/>
    </ligand>
</feature>
<keyword evidence="11" id="KW-1185">Reference proteome</keyword>
<dbReference type="OrthoDB" id="1912at2157"/>
<dbReference type="PATRIC" id="fig|129848.4.peg.700"/>
<dbReference type="InterPro" id="IPR014729">
    <property type="entry name" value="Rossmann-like_a/b/a_fold"/>
</dbReference>
<keyword evidence="2 8" id="KW-0288">FMN</keyword>
<evidence type="ECO:0000256" key="7">
    <source>
        <dbReference type="ARBA" id="ARBA00022840"/>
    </source>
</evidence>
<dbReference type="EMBL" id="LT607756">
    <property type="protein sequence ID" value="SCG85266.1"/>
    <property type="molecule type" value="Genomic_DNA"/>
</dbReference>
<organism evidence="10 11">
    <name type="scientific">Methanobacterium congolense</name>
    <dbReference type="NCBI Taxonomy" id="118062"/>
    <lineage>
        <taxon>Archaea</taxon>
        <taxon>Methanobacteriati</taxon>
        <taxon>Methanobacteriota</taxon>
        <taxon>Methanomada group</taxon>
        <taxon>Methanobacteria</taxon>
        <taxon>Methanobacteriales</taxon>
        <taxon>Methanobacteriaceae</taxon>
        <taxon>Methanobacterium</taxon>
    </lineage>
</organism>
<comment type="catalytic activity">
    <reaction evidence="8">
        <text>FMN + ATP + H(+) = FAD + diphosphate</text>
        <dbReference type="Rhea" id="RHEA:17237"/>
        <dbReference type="ChEBI" id="CHEBI:15378"/>
        <dbReference type="ChEBI" id="CHEBI:30616"/>
        <dbReference type="ChEBI" id="CHEBI:33019"/>
        <dbReference type="ChEBI" id="CHEBI:57692"/>
        <dbReference type="ChEBI" id="CHEBI:58210"/>
        <dbReference type="EC" id="2.7.7.2"/>
    </reaction>
</comment>
<dbReference type="GO" id="GO:0006747">
    <property type="term" value="P:FAD biosynthetic process"/>
    <property type="evidence" value="ECO:0007669"/>
    <property type="project" value="UniProtKB-UniRule"/>
</dbReference>
<sequence length="147" mass="16663">MATGTFDIIHSGHGYYLQESKKLGGKDAKLVVVVARDATVRSKKRVPVVGEKQRLEVVKMLKPVDEAYLGSTTDMFEIVEKLKPDIISIGPDQTFNIDQLKMELEKRGLNAEVLKVEGYREADLDSSCKIIKKIRKMDFDEKIFEKC</sequence>
<dbReference type="GO" id="GO:0005524">
    <property type="term" value="F:ATP binding"/>
    <property type="evidence" value="ECO:0007669"/>
    <property type="project" value="UniProtKB-UniRule"/>
</dbReference>
<dbReference type="SUPFAM" id="SSF52374">
    <property type="entry name" value="Nucleotidylyl transferase"/>
    <property type="match status" value="1"/>
</dbReference>
<keyword evidence="7 8" id="KW-0067">ATP-binding</keyword>
<feature type="binding site" evidence="8">
    <location>
        <position position="92"/>
    </location>
    <ligand>
        <name>ATP</name>
        <dbReference type="ChEBI" id="CHEBI:30616"/>
    </ligand>
</feature>
<reference evidence="10 11" key="1">
    <citation type="submission" date="2016-08" db="EMBL/GenBank/DDBJ databases">
        <authorList>
            <person name="Seilhamer J.J."/>
        </authorList>
    </citation>
    <scope>NUCLEOTIDE SEQUENCE [LARGE SCALE GENOMIC DNA]</scope>
    <source>
        <strain evidence="10">Buetzberg</strain>
    </source>
</reference>
<comment type="function">
    <text evidence="8">Catalyzes the transfer of the AMP portion of ATP to flavin mononucleotide (FMN) to produce flavin adenine dinucleotide (FAD) coenzyme.</text>
</comment>
<dbReference type="STRING" id="118062.MCBB_0693"/>
<comment type="pathway">
    <text evidence="8">Cofactor biosynthesis; FAD biosynthesis; FAD from FMN: step 1/1.</text>
</comment>
<evidence type="ECO:0000313" key="11">
    <source>
        <dbReference type="Proteomes" id="UP000094707"/>
    </source>
</evidence>
<dbReference type="GeneID" id="30411547"/>
<dbReference type="RefSeq" id="WP_071906452.1">
    <property type="nucleotide sequence ID" value="NZ_LT607756.1"/>
</dbReference>
<evidence type="ECO:0000313" key="10">
    <source>
        <dbReference type="EMBL" id="SCG85266.1"/>
    </source>
</evidence>
<evidence type="ECO:0000256" key="6">
    <source>
        <dbReference type="ARBA" id="ARBA00022827"/>
    </source>
</evidence>
<proteinExistence type="inferred from homology"/>
<dbReference type="GO" id="GO:0003919">
    <property type="term" value="F:FMN adenylyltransferase activity"/>
    <property type="evidence" value="ECO:0007669"/>
    <property type="project" value="UniProtKB-UniRule"/>
</dbReference>
<dbReference type="KEGG" id="mcub:MCBB_0693"/>
<protein>
    <recommendedName>
        <fullName evidence="8">FAD synthase</fullName>
        <ecNumber evidence="8">2.7.7.2</ecNumber>
    </recommendedName>
    <alternativeName>
        <fullName evidence="8">FMN adenylyltransferase</fullName>
    </alternativeName>
    <alternativeName>
        <fullName evidence="8">Flavin adenine dinucleotide synthase</fullName>
    </alternativeName>
</protein>
<dbReference type="Gene3D" id="3.40.50.620">
    <property type="entry name" value="HUPs"/>
    <property type="match status" value="1"/>
</dbReference>
<dbReference type="InterPro" id="IPR024902">
    <property type="entry name" value="FAD_synth_RibL"/>
</dbReference>
<dbReference type="GO" id="GO:0046444">
    <property type="term" value="P:FMN metabolic process"/>
    <property type="evidence" value="ECO:0007669"/>
    <property type="project" value="UniProtKB-UniRule"/>
</dbReference>
<dbReference type="UniPathway" id="UPA00277">
    <property type="reaction ID" value="UER00407"/>
</dbReference>
<feature type="domain" description="Cytidyltransferase-like" evidence="9">
    <location>
        <begin position="2"/>
        <end position="132"/>
    </location>
</feature>
<evidence type="ECO:0000256" key="3">
    <source>
        <dbReference type="ARBA" id="ARBA00022679"/>
    </source>
</evidence>
<comment type="subunit">
    <text evidence="8">Homodimer.</text>
</comment>
<comment type="similarity">
    <text evidence="8">Belongs to the archaeal FAD synthase family.</text>
</comment>
<keyword evidence="6 8" id="KW-0274">FAD</keyword>
<dbReference type="Proteomes" id="UP000094707">
    <property type="component" value="Chromosome I"/>
</dbReference>
<feature type="binding site" evidence="8">
    <location>
        <begin position="5"/>
        <end position="6"/>
    </location>
    <ligand>
        <name>ATP</name>
        <dbReference type="ChEBI" id="CHEBI:30616"/>
    </ligand>
</feature>
<dbReference type="NCBIfam" id="TIGR00125">
    <property type="entry name" value="cyt_tran_rel"/>
    <property type="match status" value="1"/>
</dbReference>
<dbReference type="AlphaFoldDB" id="A0A1D3L126"/>
<keyword evidence="3 8" id="KW-0808">Transferase</keyword>
<evidence type="ECO:0000256" key="2">
    <source>
        <dbReference type="ARBA" id="ARBA00022643"/>
    </source>
</evidence>
<feature type="binding site" evidence="8">
    <location>
        <begin position="10"/>
        <end position="13"/>
    </location>
    <ligand>
        <name>ATP</name>
        <dbReference type="ChEBI" id="CHEBI:30616"/>
    </ligand>
</feature>
<dbReference type="PANTHER" id="PTHR43793:SF1">
    <property type="entry name" value="FAD SYNTHASE"/>
    <property type="match status" value="1"/>
</dbReference>
<evidence type="ECO:0000256" key="5">
    <source>
        <dbReference type="ARBA" id="ARBA00022741"/>
    </source>
</evidence>
<keyword evidence="5 8" id="KW-0547">Nucleotide-binding</keyword>
<evidence type="ECO:0000256" key="4">
    <source>
        <dbReference type="ARBA" id="ARBA00022695"/>
    </source>
</evidence>
<evidence type="ECO:0000256" key="1">
    <source>
        <dbReference type="ARBA" id="ARBA00022630"/>
    </source>
</evidence>
<keyword evidence="4 8" id="KW-0548">Nucleotidyltransferase</keyword>
<evidence type="ECO:0000259" key="9">
    <source>
        <dbReference type="Pfam" id="PF01467"/>
    </source>
</evidence>
<comment type="cofactor">
    <cofactor evidence="8">
        <name>a divalent metal cation</name>
        <dbReference type="ChEBI" id="CHEBI:60240"/>
    </cofactor>
</comment>
<keyword evidence="1 8" id="KW-0285">Flavoprotein</keyword>
<dbReference type="PANTHER" id="PTHR43793">
    <property type="entry name" value="FAD SYNTHASE"/>
    <property type="match status" value="1"/>
</dbReference>
<gene>
    <name evidence="8 10" type="primary">ribL</name>
    <name evidence="10" type="ORF">MCBB_0693</name>
</gene>